<dbReference type="Pfam" id="PF00990">
    <property type="entry name" value="GGDEF"/>
    <property type="match status" value="1"/>
</dbReference>
<feature type="transmembrane region" description="Helical" evidence="2">
    <location>
        <begin position="209"/>
        <end position="225"/>
    </location>
</feature>
<dbReference type="PANTHER" id="PTHR46663">
    <property type="entry name" value="DIGUANYLATE CYCLASE DGCT-RELATED"/>
    <property type="match status" value="1"/>
</dbReference>
<evidence type="ECO:0000259" key="3">
    <source>
        <dbReference type="PROSITE" id="PS50887"/>
    </source>
</evidence>
<keyword evidence="5" id="KW-1185">Reference proteome</keyword>
<dbReference type="Proteomes" id="UP000664209">
    <property type="component" value="Unassembled WGS sequence"/>
</dbReference>
<evidence type="ECO:0000256" key="2">
    <source>
        <dbReference type="SAM" id="Phobius"/>
    </source>
</evidence>
<evidence type="ECO:0000313" key="4">
    <source>
        <dbReference type="EMBL" id="MBO1752265.1"/>
    </source>
</evidence>
<feature type="transmembrane region" description="Helical" evidence="2">
    <location>
        <begin position="177"/>
        <end position="197"/>
    </location>
</feature>
<feature type="transmembrane region" description="Helical" evidence="2">
    <location>
        <begin position="147"/>
        <end position="165"/>
    </location>
</feature>
<feature type="domain" description="GGDEF" evidence="3">
    <location>
        <begin position="373"/>
        <end position="506"/>
    </location>
</feature>
<dbReference type="SUPFAM" id="SSF55073">
    <property type="entry name" value="Nucleotide cyclase"/>
    <property type="match status" value="1"/>
</dbReference>
<comment type="caution">
    <text evidence="4">The sequence shown here is derived from an EMBL/GenBank/DDBJ whole genome shotgun (WGS) entry which is preliminary data.</text>
</comment>
<proteinExistence type="predicted"/>
<reference evidence="4" key="1">
    <citation type="submission" date="2021-03" db="EMBL/GenBank/DDBJ databases">
        <title>Actinotalea soli sp. nov., isolated from soil.</title>
        <authorList>
            <person name="Ping W."/>
            <person name="Zhang J."/>
        </authorList>
    </citation>
    <scope>NUCLEOTIDE SEQUENCE</scope>
    <source>
        <strain evidence="4">BY-33</strain>
    </source>
</reference>
<keyword evidence="2" id="KW-0472">Membrane</keyword>
<name>A0A939LT77_9CELL</name>
<organism evidence="4 5">
    <name type="scientific">Actinotalea soli</name>
    <dbReference type="NCBI Taxonomy" id="2819234"/>
    <lineage>
        <taxon>Bacteria</taxon>
        <taxon>Bacillati</taxon>
        <taxon>Actinomycetota</taxon>
        <taxon>Actinomycetes</taxon>
        <taxon>Micrococcales</taxon>
        <taxon>Cellulomonadaceae</taxon>
        <taxon>Actinotalea</taxon>
    </lineage>
</organism>
<feature type="region of interest" description="Disordered" evidence="1">
    <location>
        <begin position="1"/>
        <end position="26"/>
    </location>
</feature>
<accession>A0A939LT77</accession>
<sequence length="512" mass="53957">MTRAPRPAPPEQTRPAVGPSVPRATSRPQVHRGFVLVTALFLVAFLALEGAARDLATTLTCLLPTAAVTVRLRRAAPADRPPWFLVLAGLVVLCVYSAGWMVEHHLLGAEPPTSPLATLGLPVGYLLLVAGMALLVRRPVQRDGGTVVDATIIALSLALLLWVLVVEPHLDPEIPTFVRVRTMAVLVAVSAVAGAVARAAYLARSRRPFLVYALVVVAAILLGTLTRDLTMTADAPTGSTWAGAFWIVAYGAGAAGVLHPAAATLSPDESRPGRLTVARLLALGAALAVSPVLLGIEEVRQLGTDPRLIIAANLVLVPLVVARLAQLARWHAEAEDQLAHLATHDELTGLPNRRVIDARVQEALARAAAGTTRGTVVAFLDLDDFKEVNDTLGHRAGDDLLVVVADRLRDALRPEDLLGRFGGDEFVVVMEGEPEVLVETVLPRLASALDDPVLLGDHVVHGAASVGAVQVAPGAGTTAEEALSAADATMYERKAARRRLRTATTLDRPSTG</sequence>
<dbReference type="PROSITE" id="PS50887">
    <property type="entry name" value="GGDEF"/>
    <property type="match status" value="1"/>
</dbReference>
<dbReference type="InterPro" id="IPR043128">
    <property type="entry name" value="Rev_trsase/Diguanyl_cyclase"/>
</dbReference>
<dbReference type="RefSeq" id="WP_208055958.1">
    <property type="nucleotide sequence ID" value="NZ_JAGEMK010000005.1"/>
</dbReference>
<dbReference type="EMBL" id="JAGEMK010000005">
    <property type="protein sequence ID" value="MBO1752265.1"/>
    <property type="molecule type" value="Genomic_DNA"/>
</dbReference>
<protein>
    <submittedName>
        <fullName evidence="4">GGDEF domain-containing protein</fullName>
    </submittedName>
</protein>
<dbReference type="InterPro" id="IPR000160">
    <property type="entry name" value="GGDEF_dom"/>
</dbReference>
<feature type="transmembrane region" description="Helical" evidence="2">
    <location>
        <begin position="114"/>
        <end position="135"/>
    </location>
</feature>
<feature type="transmembrane region" description="Helical" evidence="2">
    <location>
        <begin position="84"/>
        <end position="102"/>
    </location>
</feature>
<dbReference type="PANTHER" id="PTHR46663:SF2">
    <property type="entry name" value="GGDEF DOMAIN-CONTAINING PROTEIN"/>
    <property type="match status" value="1"/>
</dbReference>
<dbReference type="SMART" id="SM00267">
    <property type="entry name" value="GGDEF"/>
    <property type="match status" value="1"/>
</dbReference>
<dbReference type="InterPro" id="IPR029787">
    <property type="entry name" value="Nucleotide_cyclase"/>
</dbReference>
<feature type="compositionally biased region" description="Pro residues" evidence="1">
    <location>
        <begin position="1"/>
        <end position="12"/>
    </location>
</feature>
<dbReference type="NCBIfam" id="TIGR00254">
    <property type="entry name" value="GGDEF"/>
    <property type="match status" value="1"/>
</dbReference>
<dbReference type="AlphaFoldDB" id="A0A939LT77"/>
<keyword evidence="2" id="KW-1133">Transmembrane helix</keyword>
<feature type="transmembrane region" description="Helical" evidence="2">
    <location>
        <begin position="30"/>
        <end position="48"/>
    </location>
</feature>
<dbReference type="InterPro" id="IPR052163">
    <property type="entry name" value="DGC-Regulatory_Protein"/>
</dbReference>
<evidence type="ECO:0000313" key="5">
    <source>
        <dbReference type="Proteomes" id="UP000664209"/>
    </source>
</evidence>
<evidence type="ECO:0000256" key="1">
    <source>
        <dbReference type="SAM" id="MobiDB-lite"/>
    </source>
</evidence>
<dbReference type="CDD" id="cd01949">
    <property type="entry name" value="GGDEF"/>
    <property type="match status" value="1"/>
</dbReference>
<feature type="transmembrane region" description="Helical" evidence="2">
    <location>
        <begin position="277"/>
        <end position="296"/>
    </location>
</feature>
<dbReference type="Gene3D" id="3.30.70.270">
    <property type="match status" value="1"/>
</dbReference>
<gene>
    <name evidence="4" type="ORF">J4G33_10675</name>
</gene>
<feature type="transmembrane region" description="Helical" evidence="2">
    <location>
        <begin position="245"/>
        <end position="265"/>
    </location>
</feature>
<keyword evidence="2" id="KW-0812">Transmembrane</keyword>